<dbReference type="SUPFAM" id="SSF47933">
    <property type="entry name" value="ERP29 C domain-like"/>
    <property type="match status" value="1"/>
</dbReference>
<evidence type="ECO:0000313" key="12">
    <source>
        <dbReference type="EMBL" id="WFD39771.1"/>
    </source>
</evidence>
<dbReference type="PROSITE" id="PS00194">
    <property type="entry name" value="THIOREDOXIN_1"/>
    <property type="match status" value="2"/>
</dbReference>
<accession>A0AAF0EZ62</accession>
<dbReference type="EC" id="5.3.4.1" evidence="3"/>
<dbReference type="GO" id="GO:0006457">
    <property type="term" value="P:protein folding"/>
    <property type="evidence" value="ECO:0007669"/>
    <property type="project" value="TreeGrafter"/>
</dbReference>
<dbReference type="PANTHER" id="PTHR45672:SF11">
    <property type="entry name" value="PROTEIN DISULFIDE-ISOMERASE C17H9.14C"/>
    <property type="match status" value="1"/>
</dbReference>
<evidence type="ECO:0000256" key="10">
    <source>
        <dbReference type="SAM" id="SignalP"/>
    </source>
</evidence>
<dbReference type="RefSeq" id="XP_060122668.1">
    <property type="nucleotide sequence ID" value="XM_060266685.1"/>
</dbReference>
<keyword evidence="5" id="KW-0677">Repeat</keyword>
<dbReference type="NCBIfam" id="TIGR01126">
    <property type="entry name" value="pdi_dom"/>
    <property type="match status" value="2"/>
</dbReference>
<dbReference type="GO" id="GO:0003756">
    <property type="term" value="F:protein disulfide isomerase activity"/>
    <property type="evidence" value="ECO:0007669"/>
    <property type="project" value="UniProtKB-EC"/>
</dbReference>
<dbReference type="InterPro" id="IPR005788">
    <property type="entry name" value="PDI_thioredoxin-like_dom"/>
</dbReference>
<gene>
    <name evidence="12" type="ORF">MJAP1_002752</name>
</gene>
<dbReference type="Gene3D" id="3.40.30.10">
    <property type="entry name" value="Glutaredoxin"/>
    <property type="match status" value="2"/>
</dbReference>
<evidence type="ECO:0000256" key="7">
    <source>
        <dbReference type="ARBA" id="ARBA00023235"/>
    </source>
</evidence>
<dbReference type="InterPro" id="IPR011679">
    <property type="entry name" value="ERp29_C"/>
</dbReference>
<keyword evidence="13" id="KW-1185">Reference proteome</keyword>
<dbReference type="InterPro" id="IPR017937">
    <property type="entry name" value="Thioredoxin_CS"/>
</dbReference>
<dbReference type="Proteomes" id="UP001217754">
    <property type="component" value="Chromosome 4"/>
</dbReference>
<keyword evidence="8" id="KW-0676">Redox-active center</keyword>
<dbReference type="AlphaFoldDB" id="A0AAF0EZ62"/>
<dbReference type="InterPro" id="IPR036249">
    <property type="entry name" value="Thioredoxin-like_sf"/>
</dbReference>
<protein>
    <recommendedName>
        <fullName evidence="3">protein disulfide-isomerase</fullName>
        <ecNumber evidence="3">5.3.4.1</ecNumber>
    </recommendedName>
</protein>
<evidence type="ECO:0000256" key="3">
    <source>
        <dbReference type="ARBA" id="ARBA00012723"/>
    </source>
</evidence>
<sequence length="399" mass="44679">MRTFVLLAALLLTALVHASNVLDLTKTALYDSTVGKEAGVLVEYFAPWCGHCKRLAPEYEKLADSFSRKKDKVLIAKVDADENKELGRRIGLQGFPTIKWFPAHSTEAVEYSGQRTAEALAQFVTEQSNVRSRIPAPEPEAVVELTSSNFDEVVNNPELDVLVEFYAPWCGHCKNLAPIYEKVAKVFRRDSKCVVAKIDANAEENADVKRRFQINSYPTLLFFPQGSNDKWPRPYLKERNEEEFVNFLNEKCFTFRKTDGTLSQFAGRLPSLDGLAARFYTAASDARDSIVAEAKRFAAELTEKEHSEAKDSAASYYLRVMDKVLRDGSDYVKRESDRIGQMLERHAAGTGKFTEDKIDQLQRKYNVLSAFMNERIAVAASKASSSLAAATATSGHDEL</sequence>
<dbReference type="Pfam" id="PF07749">
    <property type="entry name" value="ERp29"/>
    <property type="match status" value="1"/>
</dbReference>
<organism evidence="12 13">
    <name type="scientific">Malassezia japonica</name>
    <dbReference type="NCBI Taxonomy" id="223818"/>
    <lineage>
        <taxon>Eukaryota</taxon>
        <taxon>Fungi</taxon>
        <taxon>Dikarya</taxon>
        <taxon>Basidiomycota</taxon>
        <taxon>Ustilaginomycotina</taxon>
        <taxon>Malasseziomycetes</taxon>
        <taxon>Malasseziales</taxon>
        <taxon>Malasseziaceae</taxon>
        <taxon>Malassezia</taxon>
    </lineage>
</organism>
<dbReference type="GO" id="GO:0005783">
    <property type="term" value="C:endoplasmic reticulum"/>
    <property type="evidence" value="ECO:0007669"/>
    <property type="project" value="InterPro"/>
</dbReference>
<dbReference type="SUPFAM" id="SSF52833">
    <property type="entry name" value="Thioredoxin-like"/>
    <property type="match status" value="2"/>
</dbReference>
<dbReference type="PROSITE" id="PS51352">
    <property type="entry name" value="THIOREDOXIN_2"/>
    <property type="match status" value="2"/>
</dbReference>
<dbReference type="InterPro" id="IPR036356">
    <property type="entry name" value="ERp29_C_sf"/>
</dbReference>
<evidence type="ECO:0000256" key="1">
    <source>
        <dbReference type="ARBA" id="ARBA00001182"/>
    </source>
</evidence>
<comment type="catalytic activity">
    <reaction evidence="1">
        <text>Catalyzes the rearrangement of -S-S- bonds in proteins.</text>
        <dbReference type="EC" id="5.3.4.1"/>
    </reaction>
</comment>
<dbReference type="CDD" id="cd00238">
    <property type="entry name" value="ERp29c"/>
    <property type="match status" value="1"/>
</dbReference>
<evidence type="ECO:0000313" key="13">
    <source>
        <dbReference type="Proteomes" id="UP001217754"/>
    </source>
</evidence>
<reference evidence="12" key="1">
    <citation type="submission" date="2023-03" db="EMBL/GenBank/DDBJ databases">
        <title>Mating type loci evolution in Malassezia.</title>
        <authorList>
            <person name="Coelho M.A."/>
        </authorList>
    </citation>
    <scope>NUCLEOTIDE SEQUENCE</scope>
    <source>
        <strain evidence="12">CBS 9431</strain>
    </source>
</reference>
<evidence type="ECO:0000256" key="4">
    <source>
        <dbReference type="ARBA" id="ARBA00022729"/>
    </source>
</evidence>
<feature type="domain" description="Thioredoxin" evidence="11">
    <location>
        <begin position="132"/>
        <end position="253"/>
    </location>
</feature>
<evidence type="ECO:0000256" key="8">
    <source>
        <dbReference type="ARBA" id="ARBA00023284"/>
    </source>
</evidence>
<keyword evidence="4 10" id="KW-0732">Signal</keyword>
<proteinExistence type="inferred from homology"/>
<dbReference type="Pfam" id="PF00085">
    <property type="entry name" value="Thioredoxin"/>
    <property type="match status" value="2"/>
</dbReference>
<dbReference type="Gene3D" id="1.20.1150.12">
    <property type="entry name" value="Endoplasmic reticulum resident protein 29, C-terminal domain"/>
    <property type="match status" value="1"/>
</dbReference>
<keyword evidence="6" id="KW-1015">Disulfide bond</keyword>
<feature type="chain" id="PRO_5041913480" description="protein disulfide-isomerase" evidence="10">
    <location>
        <begin position="19"/>
        <end position="399"/>
    </location>
</feature>
<dbReference type="EMBL" id="CP119961">
    <property type="protein sequence ID" value="WFD39771.1"/>
    <property type="molecule type" value="Genomic_DNA"/>
</dbReference>
<dbReference type="GeneID" id="85226403"/>
<name>A0AAF0EZ62_9BASI</name>
<comment type="similarity">
    <text evidence="2 9">Belongs to the protein disulfide isomerase family.</text>
</comment>
<dbReference type="InterPro" id="IPR013766">
    <property type="entry name" value="Thioredoxin_domain"/>
</dbReference>
<evidence type="ECO:0000256" key="5">
    <source>
        <dbReference type="ARBA" id="ARBA00022737"/>
    </source>
</evidence>
<evidence type="ECO:0000256" key="9">
    <source>
        <dbReference type="RuleBase" id="RU004208"/>
    </source>
</evidence>
<dbReference type="CDD" id="cd02998">
    <property type="entry name" value="PDI_a_ERp38"/>
    <property type="match status" value="2"/>
</dbReference>
<evidence type="ECO:0000256" key="2">
    <source>
        <dbReference type="ARBA" id="ARBA00006347"/>
    </source>
</evidence>
<evidence type="ECO:0000259" key="11">
    <source>
        <dbReference type="PROSITE" id="PS51352"/>
    </source>
</evidence>
<evidence type="ECO:0000256" key="6">
    <source>
        <dbReference type="ARBA" id="ARBA00023157"/>
    </source>
</evidence>
<dbReference type="InterPro" id="IPR051063">
    <property type="entry name" value="PDI"/>
</dbReference>
<keyword evidence="7 12" id="KW-0413">Isomerase</keyword>
<dbReference type="PANTHER" id="PTHR45672">
    <property type="entry name" value="PROTEIN DISULFIDE-ISOMERASE C17H9.14C-RELATED"/>
    <property type="match status" value="1"/>
</dbReference>
<dbReference type="PRINTS" id="PR00421">
    <property type="entry name" value="THIOREDOXIN"/>
</dbReference>
<feature type="domain" description="Thioredoxin" evidence="11">
    <location>
        <begin position="15"/>
        <end position="129"/>
    </location>
</feature>
<feature type="signal peptide" evidence="10">
    <location>
        <begin position="1"/>
        <end position="18"/>
    </location>
</feature>